<dbReference type="Proteomes" id="UP001195769">
    <property type="component" value="Unassembled WGS sequence"/>
</dbReference>
<organism evidence="1 2">
    <name type="scientific">Suillus fuscotomentosus</name>
    <dbReference type="NCBI Taxonomy" id="1912939"/>
    <lineage>
        <taxon>Eukaryota</taxon>
        <taxon>Fungi</taxon>
        <taxon>Dikarya</taxon>
        <taxon>Basidiomycota</taxon>
        <taxon>Agaricomycotina</taxon>
        <taxon>Agaricomycetes</taxon>
        <taxon>Agaricomycetidae</taxon>
        <taxon>Boletales</taxon>
        <taxon>Suillineae</taxon>
        <taxon>Suillaceae</taxon>
        <taxon>Suillus</taxon>
    </lineage>
</organism>
<reference evidence="1" key="1">
    <citation type="journal article" date="2020" name="New Phytol.">
        <title>Comparative genomics reveals dynamic genome evolution in host specialist ectomycorrhizal fungi.</title>
        <authorList>
            <person name="Lofgren L.A."/>
            <person name="Nguyen N.H."/>
            <person name="Vilgalys R."/>
            <person name="Ruytinx J."/>
            <person name="Liao H.L."/>
            <person name="Branco S."/>
            <person name="Kuo A."/>
            <person name="LaButti K."/>
            <person name="Lipzen A."/>
            <person name="Andreopoulos W."/>
            <person name="Pangilinan J."/>
            <person name="Riley R."/>
            <person name="Hundley H."/>
            <person name="Na H."/>
            <person name="Barry K."/>
            <person name="Grigoriev I.V."/>
            <person name="Stajich J.E."/>
            <person name="Kennedy P.G."/>
        </authorList>
    </citation>
    <scope>NUCLEOTIDE SEQUENCE</scope>
    <source>
        <strain evidence="1">FC203</strain>
    </source>
</reference>
<evidence type="ECO:0000313" key="2">
    <source>
        <dbReference type="Proteomes" id="UP001195769"/>
    </source>
</evidence>
<keyword evidence="2" id="KW-1185">Reference proteome</keyword>
<comment type="caution">
    <text evidence="1">The sequence shown here is derived from an EMBL/GenBank/DDBJ whole genome shotgun (WGS) entry which is preliminary data.</text>
</comment>
<dbReference type="RefSeq" id="XP_041218078.1">
    <property type="nucleotide sequence ID" value="XM_041363248.1"/>
</dbReference>
<name>A0AAD4DRC8_9AGAM</name>
<dbReference type="GeneID" id="64657546"/>
<dbReference type="EMBL" id="JABBWK010000128">
    <property type="protein sequence ID" value="KAG1891602.1"/>
    <property type="molecule type" value="Genomic_DNA"/>
</dbReference>
<accession>A0AAD4DRC8</accession>
<proteinExistence type="predicted"/>
<sequence>MDPHPQADFAIVEKRIRAVTTMLRNMGRHSLPLVDPKHVPSLLRHFANIIIHDDISSSKEKKAISVTGAIFHDGVNMKLQALIVTQNLYPSSPLSELKLEEVTKSHKLFQEVVNNRNGDVSLKERVSDVWTALASFDIRKTLRYKFRLSM</sequence>
<gene>
    <name evidence="1" type="ORF">F5891DRAFT_1069672</name>
</gene>
<evidence type="ECO:0000313" key="1">
    <source>
        <dbReference type="EMBL" id="KAG1891602.1"/>
    </source>
</evidence>
<protein>
    <submittedName>
        <fullName evidence="1">Uncharacterized protein</fullName>
    </submittedName>
</protein>
<dbReference type="AlphaFoldDB" id="A0AAD4DRC8"/>